<evidence type="ECO:0000313" key="3">
    <source>
        <dbReference type="EMBL" id="CAJ0964568.1"/>
    </source>
</evidence>
<name>A0ABN9MCR9_9NEOB</name>
<gene>
    <name evidence="3" type="ORF">RIMI_LOCUS19363411</name>
</gene>
<feature type="compositionally biased region" description="Basic and acidic residues" evidence="1">
    <location>
        <begin position="24"/>
        <end position="52"/>
    </location>
</feature>
<keyword evidence="4" id="KW-1185">Reference proteome</keyword>
<proteinExistence type="predicted"/>
<comment type="caution">
    <text evidence="3">The sequence shown here is derived from an EMBL/GenBank/DDBJ whole genome shotgun (WGS) entry which is preliminary data.</text>
</comment>
<evidence type="ECO:0000256" key="2">
    <source>
        <dbReference type="SAM" id="Phobius"/>
    </source>
</evidence>
<feature type="region of interest" description="Disordered" evidence="1">
    <location>
        <begin position="1"/>
        <end position="56"/>
    </location>
</feature>
<protein>
    <submittedName>
        <fullName evidence="3">Uncharacterized protein</fullName>
    </submittedName>
</protein>
<evidence type="ECO:0000256" key="1">
    <source>
        <dbReference type="SAM" id="MobiDB-lite"/>
    </source>
</evidence>
<feature type="transmembrane region" description="Helical" evidence="2">
    <location>
        <begin position="72"/>
        <end position="94"/>
    </location>
</feature>
<keyword evidence="2" id="KW-0472">Membrane</keyword>
<keyword evidence="2" id="KW-1133">Transmembrane helix</keyword>
<sequence length="97" mass="11022">MLMDNNLEAGTMVTDNLPKPPAKNPKEDALNRRRASEQHRSKVNKPNEEKKNQRQSAQRVEIFFENGFLKCFAAFAFYGLYTALFISGCGMIYASSK</sequence>
<keyword evidence="2" id="KW-0812">Transmembrane</keyword>
<organism evidence="3 4">
    <name type="scientific">Ranitomeya imitator</name>
    <name type="common">mimic poison frog</name>
    <dbReference type="NCBI Taxonomy" id="111125"/>
    <lineage>
        <taxon>Eukaryota</taxon>
        <taxon>Metazoa</taxon>
        <taxon>Chordata</taxon>
        <taxon>Craniata</taxon>
        <taxon>Vertebrata</taxon>
        <taxon>Euteleostomi</taxon>
        <taxon>Amphibia</taxon>
        <taxon>Batrachia</taxon>
        <taxon>Anura</taxon>
        <taxon>Neobatrachia</taxon>
        <taxon>Hyloidea</taxon>
        <taxon>Dendrobatidae</taxon>
        <taxon>Dendrobatinae</taxon>
        <taxon>Ranitomeya</taxon>
    </lineage>
</organism>
<evidence type="ECO:0000313" key="4">
    <source>
        <dbReference type="Proteomes" id="UP001176940"/>
    </source>
</evidence>
<accession>A0ABN9MCR9</accession>
<dbReference type="EMBL" id="CAUEEQ010061615">
    <property type="protein sequence ID" value="CAJ0964568.1"/>
    <property type="molecule type" value="Genomic_DNA"/>
</dbReference>
<dbReference type="Proteomes" id="UP001176940">
    <property type="component" value="Unassembled WGS sequence"/>
</dbReference>
<reference evidence="3" key="1">
    <citation type="submission" date="2023-07" db="EMBL/GenBank/DDBJ databases">
        <authorList>
            <person name="Stuckert A."/>
        </authorList>
    </citation>
    <scope>NUCLEOTIDE SEQUENCE</scope>
</reference>